<keyword evidence="4" id="KW-1133">Transmembrane helix</keyword>
<dbReference type="SUPFAM" id="SSF53448">
    <property type="entry name" value="Nucleotide-diphospho-sugar transferases"/>
    <property type="match status" value="1"/>
</dbReference>
<dbReference type="CDD" id="cd06423">
    <property type="entry name" value="CESA_like"/>
    <property type="match status" value="1"/>
</dbReference>
<comment type="similarity">
    <text evidence="1">Belongs to the glycosyltransferase 2 family.</text>
</comment>
<dbReference type="RefSeq" id="WP_094264262.1">
    <property type="nucleotide sequence ID" value="NZ_NOWF01000005.1"/>
</dbReference>
<dbReference type="EMBL" id="NOWF01000005">
    <property type="protein sequence ID" value="OYD07591.1"/>
    <property type="molecule type" value="Genomic_DNA"/>
</dbReference>
<feature type="transmembrane region" description="Helical" evidence="4">
    <location>
        <begin position="348"/>
        <end position="371"/>
    </location>
</feature>
<dbReference type="AlphaFoldDB" id="A0A235B5T9"/>
<reference evidence="6 7" key="1">
    <citation type="submission" date="2017-07" db="EMBL/GenBank/DDBJ databases">
        <title>The genome sequence of Paludifilum halophilum highlights mechanisms for microbial adaptation to high salt environemnts.</title>
        <authorList>
            <person name="Belbahri L."/>
        </authorList>
    </citation>
    <scope>NUCLEOTIDE SEQUENCE [LARGE SCALE GENOMIC DNA]</scope>
    <source>
        <strain evidence="6 7">DSM 102817</strain>
    </source>
</reference>
<evidence type="ECO:0000256" key="4">
    <source>
        <dbReference type="SAM" id="Phobius"/>
    </source>
</evidence>
<evidence type="ECO:0000256" key="2">
    <source>
        <dbReference type="ARBA" id="ARBA00022676"/>
    </source>
</evidence>
<evidence type="ECO:0000256" key="1">
    <source>
        <dbReference type="ARBA" id="ARBA00006739"/>
    </source>
</evidence>
<dbReference type="OrthoDB" id="9766299at2"/>
<feature type="transmembrane region" description="Helical" evidence="4">
    <location>
        <begin position="316"/>
        <end position="336"/>
    </location>
</feature>
<evidence type="ECO:0000313" key="7">
    <source>
        <dbReference type="Proteomes" id="UP000215459"/>
    </source>
</evidence>
<dbReference type="InterPro" id="IPR029044">
    <property type="entry name" value="Nucleotide-diphossugar_trans"/>
</dbReference>
<keyword evidence="2" id="KW-0328">Glycosyltransferase</keyword>
<gene>
    <name evidence="6" type="ORF">CHM34_08885</name>
</gene>
<protein>
    <recommendedName>
        <fullName evidence="5">Glycosyltransferase 2-like domain-containing protein</fullName>
    </recommendedName>
</protein>
<keyword evidence="7" id="KW-1185">Reference proteome</keyword>
<feature type="transmembrane region" description="Helical" evidence="4">
    <location>
        <begin position="279"/>
        <end position="296"/>
    </location>
</feature>
<dbReference type="PANTHER" id="PTHR43630">
    <property type="entry name" value="POLY-BETA-1,6-N-ACETYL-D-GLUCOSAMINE SYNTHASE"/>
    <property type="match status" value="1"/>
</dbReference>
<dbReference type="Proteomes" id="UP000215459">
    <property type="component" value="Unassembled WGS sequence"/>
</dbReference>
<name>A0A235B5T9_9BACL</name>
<dbReference type="PANTHER" id="PTHR43630:SF1">
    <property type="entry name" value="POLY-BETA-1,6-N-ACETYL-D-GLUCOSAMINE SYNTHASE"/>
    <property type="match status" value="1"/>
</dbReference>
<keyword evidence="3" id="KW-0808">Transferase</keyword>
<dbReference type="Pfam" id="PF00535">
    <property type="entry name" value="Glycos_transf_2"/>
    <property type="match status" value="1"/>
</dbReference>
<evidence type="ECO:0000256" key="3">
    <source>
        <dbReference type="ARBA" id="ARBA00022679"/>
    </source>
</evidence>
<feature type="transmembrane region" description="Helical" evidence="4">
    <location>
        <begin position="20"/>
        <end position="42"/>
    </location>
</feature>
<keyword evidence="4" id="KW-0472">Membrane</keyword>
<dbReference type="Gene3D" id="3.90.550.10">
    <property type="entry name" value="Spore Coat Polysaccharide Biosynthesis Protein SpsA, Chain A"/>
    <property type="match status" value="1"/>
</dbReference>
<accession>A0A235B5T9</accession>
<evidence type="ECO:0000313" key="6">
    <source>
        <dbReference type="EMBL" id="OYD07591.1"/>
    </source>
</evidence>
<dbReference type="GO" id="GO:0016757">
    <property type="term" value="F:glycosyltransferase activity"/>
    <property type="evidence" value="ECO:0007669"/>
    <property type="project" value="UniProtKB-KW"/>
</dbReference>
<evidence type="ECO:0000259" key="5">
    <source>
        <dbReference type="Pfam" id="PF00535"/>
    </source>
</evidence>
<feature type="transmembrane region" description="Helical" evidence="4">
    <location>
        <begin position="391"/>
        <end position="409"/>
    </location>
</feature>
<keyword evidence="4" id="KW-0812">Transmembrane</keyword>
<feature type="domain" description="Glycosyltransferase 2-like" evidence="5">
    <location>
        <begin position="59"/>
        <end position="230"/>
    </location>
</feature>
<organism evidence="6 7">
    <name type="scientific">Paludifilum halophilum</name>
    <dbReference type="NCBI Taxonomy" id="1642702"/>
    <lineage>
        <taxon>Bacteria</taxon>
        <taxon>Bacillati</taxon>
        <taxon>Bacillota</taxon>
        <taxon>Bacilli</taxon>
        <taxon>Bacillales</taxon>
        <taxon>Thermoactinomycetaceae</taxon>
        <taxon>Paludifilum</taxon>
    </lineage>
</organism>
<dbReference type="InterPro" id="IPR001173">
    <property type="entry name" value="Glyco_trans_2-like"/>
</dbReference>
<sequence>MKEHGWQLVWSTLETASLLFFVAFSLFWFVFRPLSVLTSGLAEQRKKKRYIPIVDAGVSVILPCHNEEETIEEAVQSILNQSISYPLEIIVVENNSTDNTMDVLRHLEKKYPEVRAASILTRRGHCAVSEAMNHGISLAKKPIVVRLDADTQLGTPTALEEAVTPIVQGKAVATCCNVRITNPTTTLERLQAIEYFFAMELDRRSQVVYDSVLCCSGAMSAFQLDALKAVGGYHTNPNISEDMEITLKMHKMGRVAVNQRAISFTDAPRKTKVLAKQRYIWMLYGIICLFVHRKQIGDQRFGRRGLVGLIGLPLKVVQTYQAFVGIAVKAVGAFLISGDSIEEMIWSFGLLSAVHVIVTGMIMAIVSLVAYSRQGVNYWYLLPLFSLVYQPFLALVRFWGTLAGLWIILKDSGSRTRLARYDEDHTGPAQEYIA</sequence>
<comment type="caution">
    <text evidence="6">The sequence shown here is derived from an EMBL/GenBank/DDBJ whole genome shotgun (WGS) entry which is preliminary data.</text>
</comment>
<proteinExistence type="inferred from homology"/>